<sequence length="114" mass="12017">MRRRSYTAAASLLSLPPSIPSQRVAAAIPSLSRARGSRRPLPSPPRSLSQAAAARSGTTPTASSSGGNDSEVGDVRRSYIKCGRRRMGYTTATSLLSRCQQGCPFPCFPTNCSA</sequence>
<reference evidence="3" key="2">
    <citation type="submission" date="2013-12" db="EMBL/GenBank/DDBJ databases">
        <authorList>
            <person name="Yu Y."/>
            <person name="Lee S."/>
            <person name="de Baynast K."/>
            <person name="Wissotski M."/>
            <person name="Liu L."/>
            <person name="Talag J."/>
            <person name="Goicoechea J."/>
            <person name="Angelova A."/>
            <person name="Jetty R."/>
            <person name="Kudrna D."/>
            <person name="Golser W."/>
            <person name="Rivera L."/>
            <person name="Zhang J."/>
            <person name="Wing R."/>
        </authorList>
    </citation>
    <scope>NUCLEOTIDE SEQUENCE</scope>
</reference>
<evidence type="ECO:0000313" key="3">
    <source>
        <dbReference type="Proteomes" id="UP000032180"/>
    </source>
</evidence>
<evidence type="ECO:0000313" key="2">
    <source>
        <dbReference type="EnsemblPlants" id="LPERR05G06990.1"/>
    </source>
</evidence>
<dbReference type="EnsemblPlants" id="LPERR05G06990.1">
    <property type="protein sequence ID" value="LPERR05G06990.1"/>
    <property type="gene ID" value="LPERR05G06990"/>
</dbReference>
<keyword evidence="3" id="KW-1185">Reference proteome</keyword>
<proteinExistence type="predicted"/>
<evidence type="ECO:0000256" key="1">
    <source>
        <dbReference type="SAM" id="MobiDB-lite"/>
    </source>
</evidence>
<reference evidence="2" key="3">
    <citation type="submission" date="2015-04" db="UniProtKB">
        <authorList>
            <consortium name="EnsemblPlants"/>
        </authorList>
    </citation>
    <scope>IDENTIFICATION</scope>
</reference>
<accession>A0A0D9WE93</accession>
<organism evidence="2 3">
    <name type="scientific">Leersia perrieri</name>
    <dbReference type="NCBI Taxonomy" id="77586"/>
    <lineage>
        <taxon>Eukaryota</taxon>
        <taxon>Viridiplantae</taxon>
        <taxon>Streptophyta</taxon>
        <taxon>Embryophyta</taxon>
        <taxon>Tracheophyta</taxon>
        <taxon>Spermatophyta</taxon>
        <taxon>Magnoliopsida</taxon>
        <taxon>Liliopsida</taxon>
        <taxon>Poales</taxon>
        <taxon>Poaceae</taxon>
        <taxon>BOP clade</taxon>
        <taxon>Oryzoideae</taxon>
        <taxon>Oryzeae</taxon>
        <taxon>Oryzinae</taxon>
        <taxon>Leersia</taxon>
    </lineage>
</organism>
<reference evidence="2 3" key="1">
    <citation type="submission" date="2012-08" db="EMBL/GenBank/DDBJ databases">
        <title>Oryza genome evolution.</title>
        <authorList>
            <person name="Wing R.A."/>
        </authorList>
    </citation>
    <scope>NUCLEOTIDE SEQUENCE</scope>
</reference>
<feature type="compositionally biased region" description="Low complexity" evidence="1">
    <location>
        <begin position="46"/>
        <end position="67"/>
    </location>
</feature>
<dbReference type="AlphaFoldDB" id="A0A0D9WE93"/>
<dbReference type="HOGENOM" id="CLU_2124653_0_0_1"/>
<protein>
    <submittedName>
        <fullName evidence="2">Uncharacterized protein</fullName>
    </submittedName>
</protein>
<dbReference type="Proteomes" id="UP000032180">
    <property type="component" value="Chromosome 5"/>
</dbReference>
<dbReference type="Gramene" id="LPERR05G06990.1">
    <property type="protein sequence ID" value="LPERR05G06990.1"/>
    <property type="gene ID" value="LPERR05G06990"/>
</dbReference>
<name>A0A0D9WE93_9ORYZ</name>
<feature type="region of interest" description="Disordered" evidence="1">
    <location>
        <begin position="30"/>
        <end position="74"/>
    </location>
</feature>